<evidence type="ECO:0000256" key="8">
    <source>
        <dbReference type="ARBA" id="ARBA00022989"/>
    </source>
</evidence>
<keyword evidence="9 10" id="KW-0472">Membrane</keyword>
<keyword evidence="8 10" id="KW-1133">Transmembrane helix</keyword>
<feature type="domain" description="ABC transmembrane type-1" evidence="11">
    <location>
        <begin position="66"/>
        <end position="269"/>
    </location>
</feature>
<evidence type="ECO:0000313" key="13">
    <source>
        <dbReference type="Proteomes" id="UP000294360"/>
    </source>
</evidence>
<comment type="similarity">
    <text evidence="2 10">Belongs to the binding-protein-dependent transport system permease family. CysTW subfamily.</text>
</comment>
<comment type="subcellular location">
    <subcellularLocation>
        <location evidence="10">Cell inner membrane</location>
        <topology evidence="10">Multi-pass membrane protein</topology>
    </subcellularLocation>
    <subcellularLocation>
        <location evidence="1">Cell membrane</location>
        <topology evidence="1">Multi-pass membrane protein</topology>
    </subcellularLocation>
</comment>
<organism evidence="12 13">
    <name type="scientific">Methylocella tundrae</name>
    <dbReference type="NCBI Taxonomy" id="227605"/>
    <lineage>
        <taxon>Bacteria</taxon>
        <taxon>Pseudomonadati</taxon>
        <taxon>Pseudomonadota</taxon>
        <taxon>Alphaproteobacteria</taxon>
        <taxon>Hyphomicrobiales</taxon>
        <taxon>Beijerinckiaceae</taxon>
        <taxon>Methylocella</taxon>
    </lineage>
</organism>
<evidence type="ECO:0000256" key="7">
    <source>
        <dbReference type="ARBA" id="ARBA00022692"/>
    </source>
</evidence>
<proteinExistence type="inferred from homology"/>
<protein>
    <recommendedName>
        <fullName evidence="3 10">Phosphate transport system permease protein PstA</fullName>
    </recommendedName>
</protein>
<keyword evidence="7 10" id="KW-0812">Transmembrane</keyword>
<feature type="transmembrane region" description="Helical" evidence="10">
    <location>
        <begin position="12"/>
        <end position="42"/>
    </location>
</feature>
<feature type="transmembrane region" description="Helical" evidence="10">
    <location>
        <begin position="106"/>
        <end position="128"/>
    </location>
</feature>
<dbReference type="PROSITE" id="PS50928">
    <property type="entry name" value="ABC_TM1"/>
    <property type="match status" value="1"/>
</dbReference>
<dbReference type="InterPro" id="IPR005672">
    <property type="entry name" value="Phosphate_PstA"/>
</dbReference>
<sequence>MSLYGRRRRTNNIYLGLCYASTVFGLGWLVIILLELFIQGFGGLSPAVFTQMTPPPGSAGGLLNAIAGSLVITFLGVAIGTPLGLLAGTYMAEYGRHTKLTFVVRFINDILLSAPSIVIGLFIYEIMVARVGHFSAYAGAFALAVIVVPVVVRTTEDMLLLVPNPLREAASALGLPRSIVISKVSYRAARAGLITGVLLAVARVSGETAPLLFTALNNQFFSTDLNAPMSTLPVVIFQFALSPYKEWQQLAWAGALIITLAVLALSIIARVLGAPKGPRNDCDEQHRQSAAEGQRSRPRFFLRRDSRFEERQPAALHQQSDLFHWTVRLRKIDAASRAEPHV</sequence>
<reference evidence="12 13" key="1">
    <citation type="submission" date="2019-03" db="EMBL/GenBank/DDBJ databases">
        <authorList>
            <person name="Kox A.R. M."/>
        </authorList>
    </citation>
    <scope>NUCLEOTIDE SEQUENCE [LARGE SCALE GENOMIC DNA]</scope>
    <source>
        <strain evidence="12">MTUNDRAET4 annotated genome</strain>
    </source>
</reference>
<dbReference type="AlphaFoldDB" id="A0A4U8Z5X4"/>
<dbReference type="SUPFAM" id="SSF161098">
    <property type="entry name" value="MetI-like"/>
    <property type="match status" value="1"/>
</dbReference>
<evidence type="ECO:0000256" key="9">
    <source>
        <dbReference type="ARBA" id="ARBA00023136"/>
    </source>
</evidence>
<dbReference type="GO" id="GO:0005886">
    <property type="term" value="C:plasma membrane"/>
    <property type="evidence" value="ECO:0007669"/>
    <property type="project" value="UniProtKB-SubCell"/>
</dbReference>
<dbReference type="PANTHER" id="PTHR42922">
    <property type="entry name" value="PHOSPHATE TRANSPORT SYSTEM PERMEASE PROTEIN PSTA"/>
    <property type="match status" value="1"/>
</dbReference>
<evidence type="ECO:0000313" key="12">
    <source>
        <dbReference type="EMBL" id="VFU10987.1"/>
    </source>
</evidence>
<dbReference type="Proteomes" id="UP000294360">
    <property type="component" value="Chromosome"/>
</dbReference>
<dbReference type="GO" id="GO:0005315">
    <property type="term" value="F:phosphate transmembrane transporter activity"/>
    <property type="evidence" value="ECO:0007669"/>
    <property type="project" value="InterPro"/>
</dbReference>
<evidence type="ECO:0000256" key="2">
    <source>
        <dbReference type="ARBA" id="ARBA00007069"/>
    </source>
</evidence>
<dbReference type="InterPro" id="IPR051408">
    <property type="entry name" value="Phosphate_transprt_permease"/>
</dbReference>
<evidence type="ECO:0000259" key="11">
    <source>
        <dbReference type="PROSITE" id="PS50928"/>
    </source>
</evidence>
<feature type="transmembrane region" description="Helical" evidence="10">
    <location>
        <begin position="250"/>
        <end position="269"/>
    </location>
</feature>
<keyword evidence="5 10" id="KW-1003">Cell membrane</keyword>
<dbReference type="PANTHER" id="PTHR42922:SF1">
    <property type="entry name" value="PHOSPHATE TRANSPORT SYSTEM PERMEASE PROTEIN PSTA"/>
    <property type="match status" value="1"/>
</dbReference>
<comment type="caution">
    <text evidence="10">Lacks conserved residue(s) required for the propagation of feature annotation.</text>
</comment>
<evidence type="ECO:0000256" key="5">
    <source>
        <dbReference type="ARBA" id="ARBA00022475"/>
    </source>
</evidence>
<dbReference type="InterPro" id="IPR000515">
    <property type="entry name" value="MetI-like"/>
</dbReference>
<keyword evidence="4" id="KW-0813">Transport</keyword>
<evidence type="ECO:0000256" key="4">
    <source>
        <dbReference type="ARBA" id="ARBA00022448"/>
    </source>
</evidence>
<evidence type="ECO:0000256" key="10">
    <source>
        <dbReference type="RuleBase" id="RU363043"/>
    </source>
</evidence>
<evidence type="ECO:0000256" key="1">
    <source>
        <dbReference type="ARBA" id="ARBA00004651"/>
    </source>
</evidence>
<evidence type="ECO:0000256" key="6">
    <source>
        <dbReference type="ARBA" id="ARBA00022592"/>
    </source>
</evidence>
<feature type="transmembrane region" description="Helical" evidence="10">
    <location>
        <begin position="62"/>
        <end position="86"/>
    </location>
</feature>
<dbReference type="NCBIfam" id="TIGR00974">
    <property type="entry name" value="3a0107s02c"/>
    <property type="match status" value="1"/>
</dbReference>
<accession>A0A4U8Z5X4</accession>
<dbReference type="Pfam" id="PF00528">
    <property type="entry name" value="BPD_transp_1"/>
    <property type="match status" value="1"/>
</dbReference>
<keyword evidence="6" id="KW-0592">Phosphate transport</keyword>
<dbReference type="KEGG" id="mtun:MTUNDRAET4_4106"/>
<dbReference type="CDD" id="cd06261">
    <property type="entry name" value="TM_PBP2"/>
    <property type="match status" value="1"/>
</dbReference>
<name>A0A4U8Z5X4_METTU</name>
<dbReference type="InterPro" id="IPR035906">
    <property type="entry name" value="MetI-like_sf"/>
</dbReference>
<evidence type="ECO:0000256" key="3">
    <source>
        <dbReference type="ARBA" id="ARBA00016864"/>
    </source>
</evidence>
<gene>
    <name evidence="12" type="ORF">MTUNDRAET4_4106</name>
</gene>
<dbReference type="EMBL" id="LR536450">
    <property type="protein sequence ID" value="VFU10987.1"/>
    <property type="molecule type" value="Genomic_DNA"/>
</dbReference>
<dbReference type="Gene3D" id="1.10.3720.10">
    <property type="entry name" value="MetI-like"/>
    <property type="match status" value="1"/>
</dbReference>
<feature type="transmembrane region" description="Helical" evidence="10">
    <location>
        <begin position="134"/>
        <end position="152"/>
    </location>
</feature>
<dbReference type="GO" id="GO:0035435">
    <property type="term" value="P:phosphate ion transmembrane transport"/>
    <property type="evidence" value="ECO:0007669"/>
    <property type="project" value="InterPro"/>
</dbReference>